<dbReference type="KEGG" id="vpy:HZI73_19850"/>
<feature type="transmembrane region" description="Helical" evidence="8">
    <location>
        <begin position="211"/>
        <end position="233"/>
    </location>
</feature>
<dbReference type="RefSeq" id="WP_212695107.1">
    <property type="nucleotide sequence ID" value="NZ_CP058649.1"/>
</dbReference>
<evidence type="ECO:0000256" key="2">
    <source>
        <dbReference type="ARBA" id="ARBA00007998"/>
    </source>
</evidence>
<accession>A0A8J8MMZ2</accession>
<dbReference type="GO" id="GO:0009847">
    <property type="term" value="P:spore germination"/>
    <property type="evidence" value="ECO:0007669"/>
    <property type="project" value="InterPro"/>
</dbReference>
<feature type="transmembrane region" description="Helical" evidence="8">
    <location>
        <begin position="300"/>
        <end position="319"/>
    </location>
</feature>
<reference evidence="9" key="1">
    <citation type="submission" date="2020-07" db="EMBL/GenBank/DDBJ databases">
        <title>Vallitalea pronyensis genome.</title>
        <authorList>
            <person name="Postec A."/>
        </authorList>
    </citation>
    <scope>NUCLEOTIDE SEQUENCE</scope>
    <source>
        <strain evidence="9">FatNI3</strain>
    </source>
</reference>
<dbReference type="PANTHER" id="PTHR34975:SF2">
    <property type="entry name" value="SPORE GERMINATION PROTEIN A2"/>
    <property type="match status" value="1"/>
</dbReference>
<feature type="transmembrane region" description="Helical" evidence="8">
    <location>
        <begin position="34"/>
        <end position="55"/>
    </location>
</feature>
<evidence type="ECO:0000256" key="6">
    <source>
        <dbReference type="ARBA" id="ARBA00022989"/>
    </source>
</evidence>
<dbReference type="NCBIfam" id="TIGR00912">
    <property type="entry name" value="2A0309"/>
    <property type="match status" value="1"/>
</dbReference>
<evidence type="ECO:0000313" key="10">
    <source>
        <dbReference type="Proteomes" id="UP000683246"/>
    </source>
</evidence>
<feature type="transmembrane region" description="Helical" evidence="8">
    <location>
        <begin position="75"/>
        <end position="97"/>
    </location>
</feature>
<keyword evidence="4" id="KW-0309">Germination</keyword>
<evidence type="ECO:0000256" key="1">
    <source>
        <dbReference type="ARBA" id="ARBA00004141"/>
    </source>
</evidence>
<keyword evidence="10" id="KW-1185">Reference proteome</keyword>
<gene>
    <name evidence="9" type="ORF">HZI73_19850</name>
</gene>
<feature type="transmembrane region" description="Helical" evidence="8">
    <location>
        <begin position="109"/>
        <end position="129"/>
    </location>
</feature>
<feature type="transmembrane region" description="Helical" evidence="8">
    <location>
        <begin position="12"/>
        <end position="28"/>
    </location>
</feature>
<feature type="transmembrane region" description="Helical" evidence="8">
    <location>
        <begin position="141"/>
        <end position="161"/>
    </location>
</feature>
<evidence type="ECO:0000256" key="3">
    <source>
        <dbReference type="ARBA" id="ARBA00022448"/>
    </source>
</evidence>
<feature type="transmembrane region" description="Helical" evidence="8">
    <location>
        <begin position="331"/>
        <end position="353"/>
    </location>
</feature>
<dbReference type="Pfam" id="PF03845">
    <property type="entry name" value="Spore_permease"/>
    <property type="match status" value="1"/>
</dbReference>
<dbReference type="InterPro" id="IPR004761">
    <property type="entry name" value="Spore_GerAB"/>
</dbReference>
<keyword evidence="7 8" id="KW-0472">Membrane</keyword>
<evidence type="ECO:0000313" key="9">
    <source>
        <dbReference type="EMBL" id="QUI24412.1"/>
    </source>
</evidence>
<proteinExistence type="inferred from homology"/>
<dbReference type="GO" id="GO:0016020">
    <property type="term" value="C:membrane"/>
    <property type="evidence" value="ECO:0007669"/>
    <property type="project" value="UniProtKB-SubCell"/>
</dbReference>
<organism evidence="9 10">
    <name type="scientific">Vallitalea pronyensis</name>
    <dbReference type="NCBI Taxonomy" id="1348613"/>
    <lineage>
        <taxon>Bacteria</taxon>
        <taxon>Bacillati</taxon>
        <taxon>Bacillota</taxon>
        <taxon>Clostridia</taxon>
        <taxon>Lachnospirales</taxon>
        <taxon>Vallitaleaceae</taxon>
        <taxon>Vallitalea</taxon>
    </lineage>
</organism>
<dbReference type="AlphaFoldDB" id="A0A8J8MMZ2"/>
<dbReference type="EMBL" id="CP058649">
    <property type="protein sequence ID" value="QUI24412.1"/>
    <property type="molecule type" value="Genomic_DNA"/>
</dbReference>
<dbReference type="Proteomes" id="UP000683246">
    <property type="component" value="Chromosome"/>
</dbReference>
<name>A0A8J8MMZ2_9FIRM</name>
<evidence type="ECO:0000256" key="5">
    <source>
        <dbReference type="ARBA" id="ARBA00022692"/>
    </source>
</evidence>
<protein>
    <submittedName>
        <fullName evidence="9">Endospore germination permease</fullName>
    </submittedName>
</protein>
<keyword evidence="6 8" id="KW-1133">Transmembrane helix</keyword>
<feature type="transmembrane region" description="Helical" evidence="8">
    <location>
        <begin position="266"/>
        <end position="288"/>
    </location>
</feature>
<feature type="transmembrane region" description="Helical" evidence="8">
    <location>
        <begin position="181"/>
        <end position="199"/>
    </location>
</feature>
<dbReference type="PANTHER" id="PTHR34975">
    <property type="entry name" value="SPORE GERMINATION PROTEIN A2"/>
    <property type="match status" value="1"/>
</dbReference>
<keyword evidence="3" id="KW-0813">Transport</keyword>
<sequence length="368" mass="40921">MKDVITSRQGMSMIIIFMADAIVLGTAKEAKSDIWIAILLGLAIVIMLATLYSWILSAYPGKNLYDILTTVFGKWVGSVLGVLYLVYALYVGALVLVTMSCFVCTVGLVYTPNIIIAALITVLIIGSLKKGIEVMGRWSEFFTRIIIPISIVTIIFMFPMVEANNLQPVLANGWQPILEGAYGVVAFPFAEIVVFMLIFSTKSVRHLKNIYYIFIGGLLLGGLFVFLAHVVAFNELGQFSYTRSYFPIYAAISRISIHDVLQRIEIIVAVGFIIGGFMKVALYVLAGCEGIRKVMNLKDYRFVVTPISILVLIVGITTFDDMMDVVNHVPYYNVLAIFMQVILPIIITLAILIHQKLQKHHSKNKMIG</sequence>
<comment type="similarity">
    <text evidence="2">Belongs to the amino acid-polyamine-organocation (APC) superfamily. Spore germination protein (SGP) (TC 2.A.3.9) family.</text>
</comment>
<evidence type="ECO:0000256" key="7">
    <source>
        <dbReference type="ARBA" id="ARBA00023136"/>
    </source>
</evidence>
<keyword evidence="5 8" id="KW-0812">Transmembrane</keyword>
<comment type="subcellular location">
    <subcellularLocation>
        <location evidence="1">Membrane</location>
        <topology evidence="1">Multi-pass membrane protein</topology>
    </subcellularLocation>
</comment>
<evidence type="ECO:0000256" key="8">
    <source>
        <dbReference type="SAM" id="Phobius"/>
    </source>
</evidence>
<evidence type="ECO:0000256" key="4">
    <source>
        <dbReference type="ARBA" id="ARBA00022544"/>
    </source>
</evidence>